<dbReference type="PIRSF" id="PIRSF018266">
    <property type="entry name" value="FecR"/>
    <property type="match status" value="1"/>
</dbReference>
<name>A0ABQ1V0F0_9BACT</name>
<dbReference type="InterPro" id="IPR006860">
    <property type="entry name" value="FecR"/>
</dbReference>
<dbReference type="InterPro" id="IPR032508">
    <property type="entry name" value="FecR_C"/>
</dbReference>
<dbReference type="Gene3D" id="3.55.50.30">
    <property type="match status" value="1"/>
</dbReference>
<accession>A0ABQ1V0F0</accession>
<feature type="domain" description="FecR protein" evidence="2">
    <location>
        <begin position="123"/>
        <end position="205"/>
    </location>
</feature>
<comment type="caution">
    <text evidence="4">The sequence shown here is derived from an EMBL/GenBank/DDBJ whole genome shotgun (WGS) entry which is preliminary data.</text>
</comment>
<keyword evidence="5" id="KW-1185">Reference proteome</keyword>
<reference evidence="5" key="1">
    <citation type="journal article" date="2019" name="Int. J. Syst. Evol. Microbiol.">
        <title>The Global Catalogue of Microorganisms (GCM) 10K type strain sequencing project: providing services to taxonomists for standard genome sequencing and annotation.</title>
        <authorList>
            <consortium name="The Broad Institute Genomics Platform"/>
            <consortium name="The Broad Institute Genome Sequencing Center for Infectious Disease"/>
            <person name="Wu L."/>
            <person name="Ma J."/>
        </authorList>
    </citation>
    <scope>NUCLEOTIDE SEQUENCE [LARGE SCALE GENOMIC DNA]</scope>
    <source>
        <strain evidence="5">CGMCC 1.15407</strain>
    </source>
</reference>
<evidence type="ECO:0000256" key="1">
    <source>
        <dbReference type="SAM" id="Phobius"/>
    </source>
</evidence>
<dbReference type="PANTHER" id="PTHR30273:SF2">
    <property type="entry name" value="PROTEIN FECR"/>
    <property type="match status" value="1"/>
</dbReference>
<evidence type="ECO:0000313" key="5">
    <source>
        <dbReference type="Proteomes" id="UP000647339"/>
    </source>
</evidence>
<gene>
    <name evidence="4" type="ORF">GCM10011339_18550</name>
</gene>
<sequence>MEDSKLIKHIIEETDQVENQEIQEWIQAHPDHRKRYQRVQYIWEKSLSLKPSKHISTEDAWKTFQKRKSHKPKEVSFSSWYRIAATVSVFLVAAFAYVRFMEPDNALLSNLHLAASQKPVTDTLYDGSVITLNKSSKLSFNQSILKKSRNAELIDGEAFFQIARNERKPFQVQVGKATVTVLGTKFNIKKQEEQIEVILQSGSVQVNYEDEVRILKPGDRLLINQVKGVLTSSAVEDKLYNYYVGDYFEAHQTPLWRVIEVLNEAYGANIVLLDERLRNLPLTTTFKNDSLENNLEVLKATFGLTVIRKPDRIIIK</sequence>
<keyword evidence="1" id="KW-1133">Transmembrane helix</keyword>
<dbReference type="Pfam" id="PF16344">
    <property type="entry name" value="FecR_C"/>
    <property type="match status" value="1"/>
</dbReference>
<dbReference type="EMBL" id="BMIU01000008">
    <property type="protein sequence ID" value="GGF30641.1"/>
    <property type="molecule type" value="Genomic_DNA"/>
</dbReference>
<dbReference type="Gene3D" id="2.60.120.1440">
    <property type="match status" value="1"/>
</dbReference>
<dbReference type="Pfam" id="PF04773">
    <property type="entry name" value="FecR"/>
    <property type="match status" value="1"/>
</dbReference>
<keyword evidence="1" id="KW-0472">Membrane</keyword>
<dbReference type="Proteomes" id="UP000647339">
    <property type="component" value="Unassembled WGS sequence"/>
</dbReference>
<evidence type="ECO:0000313" key="4">
    <source>
        <dbReference type="EMBL" id="GGF30641.1"/>
    </source>
</evidence>
<keyword evidence="1" id="KW-0812">Transmembrane</keyword>
<organism evidence="4 5">
    <name type="scientific">Echinicola rosea</name>
    <dbReference type="NCBI Taxonomy" id="1807691"/>
    <lineage>
        <taxon>Bacteria</taxon>
        <taxon>Pseudomonadati</taxon>
        <taxon>Bacteroidota</taxon>
        <taxon>Cytophagia</taxon>
        <taxon>Cytophagales</taxon>
        <taxon>Cyclobacteriaceae</taxon>
        <taxon>Echinicola</taxon>
    </lineage>
</organism>
<dbReference type="PANTHER" id="PTHR30273">
    <property type="entry name" value="PERIPLASMIC SIGNAL SENSOR AND SIGMA FACTOR ACTIVATOR FECR-RELATED"/>
    <property type="match status" value="1"/>
</dbReference>
<proteinExistence type="predicted"/>
<dbReference type="InterPro" id="IPR012373">
    <property type="entry name" value="Ferrdict_sens_TM"/>
</dbReference>
<evidence type="ECO:0000259" key="2">
    <source>
        <dbReference type="Pfam" id="PF04773"/>
    </source>
</evidence>
<feature type="domain" description="Protein FecR C-terminal" evidence="3">
    <location>
        <begin position="251"/>
        <end position="315"/>
    </location>
</feature>
<evidence type="ECO:0000259" key="3">
    <source>
        <dbReference type="Pfam" id="PF16344"/>
    </source>
</evidence>
<feature type="transmembrane region" description="Helical" evidence="1">
    <location>
        <begin position="80"/>
        <end position="100"/>
    </location>
</feature>
<dbReference type="RefSeq" id="WP_137403464.1">
    <property type="nucleotide sequence ID" value="NZ_BMIU01000008.1"/>
</dbReference>
<protein>
    <submittedName>
        <fullName evidence="4">Anti-sigma factor</fullName>
    </submittedName>
</protein>